<feature type="transmembrane region" description="Helical" evidence="2">
    <location>
        <begin position="114"/>
        <end position="135"/>
    </location>
</feature>
<dbReference type="InterPro" id="IPR026870">
    <property type="entry name" value="Zinc_ribbon_dom"/>
</dbReference>
<dbReference type="Pfam" id="PF13240">
    <property type="entry name" value="Zn_Ribbon_1"/>
    <property type="match status" value="1"/>
</dbReference>
<evidence type="ECO:0000313" key="5">
    <source>
        <dbReference type="Proteomes" id="UP000253975"/>
    </source>
</evidence>
<protein>
    <recommendedName>
        <fullName evidence="3">Zinc-ribbon domain-containing protein</fullName>
    </recommendedName>
</protein>
<keyword evidence="2" id="KW-0472">Membrane</keyword>
<dbReference type="RefSeq" id="WP_114614814.1">
    <property type="nucleotide sequence ID" value="NZ_PPTO01000002.1"/>
</dbReference>
<comment type="caution">
    <text evidence="4">The sequence shown here is derived from an EMBL/GenBank/DDBJ whole genome shotgun (WGS) entry which is preliminary data.</text>
</comment>
<keyword evidence="2" id="KW-0812">Transmembrane</keyword>
<evidence type="ECO:0000256" key="1">
    <source>
        <dbReference type="SAM" id="MobiDB-lite"/>
    </source>
</evidence>
<evidence type="ECO:0000256" key="2">
    <source>
        <dbReference type="SAM" id="Phobius"/>
    </source>
</evidence>
<proteinExistence type="predicted"/>
<feature type="compositionally biased region" description="Polar residues" evidence="1">
    <location>
        <begin position="98"/>
        <end position="108"/>
    </location>
</feature>
<keyword evidence="2" id="KW-1133">Transmembrane helix</keyword>
<evidence type="ECO:0000313" key="4">
    <source>
        <dbReference type="EMBL" id="RDB60631.1"/>
    </source>
</evidence>
<name>A0A369LM26_9ACTN</name>
<dbReference type="AlphaFoldDB" id="A0A369LM26"/>
<dbReference type="Proteomes" id="UP000253975">
    <property type="component" value="Unassembled WGS sequence"/>
</dbReference>
<feature type="region of interest" description="Disordered" evidence="1">
    <location>
        <begin position="53"/>
        <end position="108"/>
    </location>
</feature>
<reference evidence="4 5" key="1">
    <citation type="journal article" date="2018" name="Elife">
        <title>Discovery and characterization of a prevalent human gut bacterial enzyme sufficient for the inactivation of a family of plant toxins.</title>
        <authorList>
            <person name="Koppel N."/>
            <person name="Bisanz J.E."/>
            <person name="Pandelia M.E."/>
            <person name="Turnbaugh P.J."/>
            <person name="Balskus E.P."/>
        </authorList>
    </citation>
    <scope>NUCLEOTIDE SEQUENCE [LARGE SCALE GENOMIC DNA]</scope>
    <source>
        <strain evidence="4 5">OB21 GAM31</strain>
    </source>
</reference>
<sequence length="502" mass="52732">MFCTKCGAQLQDNAKFCTACGARVARPNAACAQAATCEANLEGAAPLLPNPGTNMATDAHVPETTPNANSADNVSPTHAATNPSVPSDAPAGEAARQTLKSAVKQTTQRSRRRVPLVVLVALALALAAGTAYAAYRVYVDVIAPSQQPAQTEQAVQGGDKQNTPAQPEESDTNAEAPEVTEAPENILQVSRVLALGSDGEQFITTHGASTKTPTAETSWGYAAPLYSTNGDSVNWKDTTRDMPYVDSSAGSASDYSSVSVEYGNGAMFLVHGLDKKAGTYQPASATPDSIVVSSVPLIGPITSSNIDDFAQQCGLSASSGSYELTTEATVHEYGETTNETGTAVYTTNAFAGYQTVNDEKIMWYVIYTGFDYDTSEGGYSPHTATIGCAPINLAEQLVAFSGLYTAEKWEDADDLTKAGMLCASIVQELNSGNGVMSVNVLTGEFRMFMSDSTGQGLGYYDECTESYDANGLLVLTGKKSGEVLETGMTKSQADEMKRNSGF</sequence>
<evidence type="ECO:0000259" key="3">
    <source>
        <dbReference type="Pfam" id="PF13240"/>
    </source>
</evidence>
<feature type="compositionally biased region" description="Polar residues" evidence="1">
    <location>
        <begin position="64"/>
        <end position="85"/>
    </location>
</feature>
<accession>A0A369LM26</accession>
<feature type="region of interest" description="Disordered" evidence="1">
    <location>
        <begin position="150"/>
        <end position="183"/>
    </location>
</feature>
<gene>
    <name evidence="4" type="ORF">C1881_01745</name>
</gene>
<feature type="domain" description="Zinc-ribbon" evidence="3">
    <location>
        <begin position="2"/>
        <end position="23"/>
    </location>
</feature>
<feature type="compositionally biased region" description="Polar residues" evidence="1">
    <location>
        <begin position="150"/>
        <end position="165"/>
    </location>
</feature>
<organism evidence="4 5">
    <name type="scientific">Slackia isoflavoniconvertens</name>
    <dbReference type="NCBI Taxonomy" id="572010"/>
    <lineage>
        <taxon>Bacteria</taxon>
        <taxon>Bacillati</taxon>
        <taxon>Actinomycetota</taxon>
        <taxon>Coriobacteriia</taxon>
        <taxon>Eggerthellales</taxon>
        <taxon>Eggerthellaceae</taxon>
        <taxon>Slackia</taxon>
    </lineage>
</organism>
<dbReference type="EMBL" id="PPTO01000002">
    <property type="protein sequence ID" value="RDB60631.1"/>
    <property type="molecule type" value="Genomic_DNA"/>
</dbReference>